<organism evidence="5 6">
    <name type="scientific">Tortispora caseinolytica NRRL Y-17796</name>
    <dbReference type="NCBI Taxonomy" id="767744"/>
    <lineage>
        <taxon>Eukaryota</taxon>
        <taxon>Fungi</taxon>
        <taxon>Dikarya</taxon>
        <taxon>Ascomycota</taxon>
        <taxon>Saccharomycotina</taxon>
        <taxon>Trigonopsidomycetes</taxon>
        <taxon>Trigonopsidales</taxon>
        <taxon>Trigonopsidaceae</taxon>
        <taxon>Tortispora</taxon>
    </lineage>
</organism>
<keyword evidence="3" id="KW-0560">Oxidoreductase</keyword>
<evidence type="ECO:0000256" key="3">
    <source>
        <dbReference type="ARBA" id="ARBA00023002"/>
    </source>
</evidence>
<dbReference type="InterPro" id="IPR016162">
    <property type="entry name" value="Ald_DH_N"/>
</dbReference>
<gene>
    <name evidence="5" type="ORF">CANCADRAFT_122059</name>
</gene>
<dbReference type="Proteomes" id="UP000095023">
    <property type="component" value="Unassembled WGS sequence"/>
</dbReference>
<dbReference type="Pfam" id="PF00171">
    <property type="entry name" value="Aldedh"/>
    <property type="match status" value="1"/>
</dbReference>
<evidence type="ECO:0000259" key="4">
    <source>
        <dbReference type="Pfam" id="PF00171"/>
    </source>
</evidence>
<proteinExistence type="inferred from homology"/>
<dbReference type="InterPro" id="IPR016161">
    <property type="entry name" value="Ald_DH/histidinol_DH"/>
</dbReference>
<evidence type="ECO:0000256" key="1">
    <source>
        <dbReference type="ARBA" id="ARBA00005176"/>
    </source>
</evidence>
<dbReference type="InterPro" id="IPR015590">
    <property type="entry name" value="Aldehyde_DH_dom"/>
</dbReference>
<keyword evidence="6" id="KW-1185">Reference proteome</keyword>
<dbReference type="SUPFAM" id="SSF53720">
    <property type="entry name" value="ALDH-like"/>
    <property type="match status" value="1"/>
</dbReference>
<dbReference type="InterPro" id="IPR050740">
    <property type="entry name" value="Aldehyde_DH_Superfamily"/>
</dbReference>
<comment type="similarity">
    <text evidence="2">Belongs to the aldehyde dehydrogenase family.</text>
</comment>
<dbReference type="EMBL" id="KV453842">
    <property type="protein sequence ID" value="ODV91272.1"/>
    <property type="molecule type" value="Genomic_DNA"/>
</dbReference>
<dbReference type="CDD" id="cd07103">
    <property type="entry name" value="ALDH_F5_SSADH_GabD"/>
    <property type="match status" value="1"/>
</dbReference>
<dbReference type="Gene3D" id="3.40.605.10">
    <property type="entry name" value="Aldehyde Dehydrogenase, Chain A, domain 1"/>
    <property type="match status" value="1"/>
</dbReference>
<dbReference type="PANTHER" id="PTHR43353">
    <property type="entry name" value="SUCCINATE-SEMIALDEHYDE DEHYDROGENASE, MITOCHONDRIAL"/>
    <property type="match status" value="1"/>
</dbReference>
<name>A0A1E4THN4_9ASCO</name>
<dbReference type="AlphaFoldDB" id="A0A1E4THN4"/>
<comment type="pathway">
    <text evidence="1">Amino-acid degradation; 4-aminobutanoate degradation.</text>
</comment>
<dbReference type="FunFam" id="3.40.309.10:FF:000004">
    <property type="entry name" value="Succinate-semialdehyde dehydrogenase I"/>
    <property type="match status" value="1"/>
</dbReference>
<reference evidence="6" key="1">
    <citation type="submission" date="2016-02" db="EMBL/GenBank/DDBJ databases">
        <title>Comparative genomics of biotechnologically important yeasts.</title>
        <authorList>
            <consortium name="DOE Joint Genome Institute"/>
            <person name="Riley R."/>
            <person name="Haridas S."/>
            <person name="Wolfe K.H."/>
            <person name="Lopes M.R."/>
            <person name="Hittinger C.T."/>
            <person name="Goker M."/>
            <person name="Salamov A."/>
            <person name="Wisecaver J."/>
            <person name="Long T.M."/>
            <person name="Aerts A.L."/>
            <person name="Barry K."/>
            <person name="Choi C."/>
            <person name="Clum A."/>
            <person name="Coughlan A.Y."/>
            <person name="Deshpande S."/>
            <person name="Douglass A.P."/>
            <person name="Hanson S.J."/>
            <person name="Klenk H.-P."/>
            <person name="Labutti K."/>
            <person name="Lapidus A."/>
            <person name="Lindquist E."/>
            <person name="Lipzen A."/>
            <person name="Meier-Kolthoff J.P."/>
            <person name="Ohm R.A."/>
            <person name="Otillar R.P."/>
            <person name="Pangilinan J."/>
            <person name="Peng Y."/>
            <person name="Rokas A."/>
            <person name="Rosa C.A."/>
            <person name="Scheuner C."/>
            <person name="Sibirny A.A."/>
            <person name="Slot J.C."/>
            <person name="Stielow J.B."/>
            <person name="Sun H."/>
            <person name="Kurtzman C.P."/>
            <person name="Blackwell M."/>
            <person name="Jeffries T.W."/>
            <person name="Grigoriev I.V."/>
        </authorList>
    </citation>
    <scope>NUCLEOTIDE SEQUENCE [LARGE SCALE GENOMIC DNA]</scope>
    <source>
        <strain evidence="6">NRRL Y-17796</strain>
    </source>
</reference>
<sequence>MSHLNVAEEIFRPKLLIDGAWIEKDTKFDVIDPGTENVWAQVSTATVDDVEAAVAAAEKAFATYSQIPGRERGKMILKWDELIRKYKPDIARLISLETGKPFHESIAELDYALTFTWWMAGEAERQHGSTMEGALPGNRFVVIKKPIGVVACLMPWNFPVALACRKIATALAAGCTVVAKPSPETPLSTLAVAHLLELAGFPPGVVNVLPTDNANTPPIGEALCRHPVVQKVSFTGSTAVGKLLASQCAGTLKKLTLELGGNGAFIVFPDSDLEKAATWLMACKFRNAGQVCVTAQRVFVHSSVLDEFADLMKGKIEALKQGPAFEEGVTLGPVTTKRSVEKIHRHVQNAVSNGATVITGGSPNTSLKGFFFQPTLLKGMTDTMTISCEETFGPVVALYSFETEKEVVERANNTSMGLTSYLFTKDADRIWRIMEKLEVGNVGINTGMTTSAEAPFGGWHDSGYGKEAGKEYGISEYLKIKSATWKVDFEGSS</sequence>
<evidence type="ECO:0000313" key="5">
    <source>
        <dbReference type="EMBL" id="ODV91272.1"/>
    </source>
</evidence>
<dbReference type="Gene3D" id="3.40.309.10">
    <property type="entry name" value="Aldehyde Dehydrogenase, Chain A, domain 2"/>
    <property type="match status" value="1"/>
</dbReference>
<accession>A0A1E4THN4</accession>
<dbReference type="FunFam" id="3.40.605.10:FF:000007">
    <property type="entry name" value="NAD/NADP-dependent betaine aldehyde dehydrogenase"/>
    <property type="match status" value="1"/>
</dbReference>
<evidence type="ECO:0000313" key="6">
    <source>
        <dbReference type="Proteomes" id="UP000095023"/>
    </source>
</evidence>
<evidence type="ECO:0000256" key="2">
    <source>
        <dbReference type="ARBA" id="ARBA00009986"/>
    </source>
</evidence>
<dbReference type="OrthoDB" id="310895at2759"/>
<dbReference type="GO" id="GO:0009450">
    <property type="term" value="P:gamma-aminobutyric acid catabolic process"/>
    <property type="evidence" value="ECO:0007669"/>
    <property type="project" value="TreeGrafter"/>
</dbReference>
<dbReference type="GO" id="GO:0004777">
    <property type="term" value="F:succinate-semialdehyde dehydrogenase (NAD+) activity"/>
    <property type="evidence" value="ECO:0007669"/>
    <property type="project" value="TreeGrafter"/>
</dbReference>
<protein>
    <recommendedName>
        <fullName evidence="4">Aldehyde dehydrogenase domain-containing protein</fullName>
    </recommendedName>
</protein>
<dbReference type="InterPro" id="IPR016163">
    <property type="entry name" value="Ald_DH_C"/>
</dbReference>
<dbReference type="GO" id="GO:0005737">
    <property type="term" value="C:cytoplasm"/>
    <property type="evidence" value="ECO:0007669"/>
    <property type="project" value="TreeGrafter"/>
</dbReference>
<dbReference type="PANTHER" id="PTHR43353:SF7">
    <property type="entry name" value="SUCCINATE SEMIALDEHYDE DEHYDROGENASE (EUROFUNG)"/>
    <property type="match status" value="1"/>
</dbReference>
<feature type="domain" description="Aldehyde dehydrogenase" evidence="4">
    <location>
        <begin position="21"/>
        <end position="482"/>
    </location>
</feature>